<dbReference type="RefSeq" id="WP_188608495.1">
    <property type="nucleotide sequence ID" value="NZ_BMGG01000002.1"/>
</dbReference>
<evidence type="ECO:0000313" key="3">
    <source>
        <dbReference type="Proteomes" id="UP000637002"/>
    </source>
</evidence>
<proteinExistence type="predicted"/>
<accession>A0A916U399</accession>
<keyword evidence="3" id="KW-1185">Reference proteome</keyword>
<dbReference type="Proteomes" id="UP000637002">
    <property type="component" value="Unassembled WGS sequence"/>
</dbReference>
<comment type="caution">
    <text evidence="2">The sequence shown here is derived from an EMBL/GenBank/DDBJ whole genome shotgun (WGS) entry which is preliminary data.</text>
</comment>
<sequence length="116" mass="12813">MPSSLPPAADLVAIVREFMERDILPGAKDAMWFNVKVATNLLATVERELRQGAQLDAAEDVRLRQFVDGGSREERVAALSEAIRTGRLDWQSEGLAEHLRQTCAEALAVNNPKWVG</sequence>
<gene>
    <name evidence="2" type="ORF">GCM10010994_14940</name>
</gene>
<protein>
    <recommendedName>
        <fullName evidence="1">DUF6285 domain-containing protein</fullName>
    </recommendedName>
</protein>
<name>A0A916U399_9HYPH</name>
<dbReference type="AlphaFoldDB" id="A0A916U399"/>
<reference evidence="2" key="1">
    <citation type="journal article" date="2014" name="Int. J. Syst. Evol. Microbiol.">
        <title>Complete genome sequence of Corynebacterium casei LMG S-19264T (=DSM 44701T), isolated from a smear-ripened cheese.</title>
        <authorList>
            <consortium name="US DOE Joint Genome Institute (JGI-PGF)"/>
            <person name="Walter F."/>
            <person name="Albersmeier A."/>
            <person name="Kalinowski J."/>
            <person name="Ruckert C."/>
        </authorList>
    </citation>
    <scope>NUCLEOTIDE SEQUENCE</scope>
    <source>
        <strain evidence="2">CGMCC 1.12919</strain>
    </source>
</reference>
<reference evidence="2" key="2">
    <citation type="submission" date="2020-09" db="EMBL/GenBank/DDBJ databases">
        <authorList>
            <person name="Sun Q."/>
            <person name="Zhou Y."/>
        </authorList>
    </citation>
    <scope>NUCLEOTIDE SEQUENCE</scope>
    <source>
        <strain evidence="2">CGMCC 1.12919</strain>
    </source>
</reference>
<dbReference type="EMBL" id="BMGG01000002">
    <property type="protein sequence ID" value="GGC57041.1"/>
    <property type="molecule type" value="Genomic_DNA"/>
</dbReference>
<dbReference type="Pfam" id="PF19802">
    <property type="entry name" value="DUF6285"/>
    <property type="match status" value="1"/>
</dbReference>
<evidence type="ECO:0000313" key="2">
    <source>
        <dbReference type="EMBL" id="GGC57041.1"/>
    </source>
</evidence>
<organism evidence="2 3">
    <name type="scientific">Chelatococcus reniformis</name>
    <dbReference type="NCBI Taxonomy" id="1494448"/>
    <lineage>
        <taxon>Bacteria</taxon>
        <taxon>Pseudomonadati</taxon>
        <taxon>Pseudomonadota</taxon>
        <taxon>Alphaproteobacteria</taxon>
        <taxon>Hyphomicrobiales</taxon>
        <taxon>Chelatococcaceae</taxon>
        <taxon>Chelatococcus</taxon>
    </lineage>
</organism>
<evidence type="ECO:0000259" key="1">
    <source>
        <dbReference type="Pfam" id="PF19802"/>
    </source>
</evidence>
<dbReference type="InterPro" id="IPR046252">
    <property type="entry name" value="DUF6285"/>
</dbReference>
<feature type="domain" description="DUF6285" evidence="1">
    <location>
        <begin position="28"/>
        <end position="114"/>
    </location>
</feature>